<dbReference type="GO" id="GO:0016020">
    <property type="term" value="C:membrane"/>
    <property type="evidence" value="ECO:0007669"/>
    <property type="project" value="InterPro"/>
</dbReference>
<feature type="transmembrane region" description="Helical" evidence="1">
    <location>
        <begin position="59"/>
        <end position="82"/>
    </location>
</feature>
<dbReference type="InterPro" id="IPR011014">
    <property type="entry name" value="MscS_channel_TM-2"/>
</dbReference>
<dbReference type="EMBL" id="DVMZ01000058">
    <property type="protein sequence ID" value="HIU58888.1"/>
    <property type="molecule type" value="Genomic_DNA"/>
</dbReference>
<organism evidence="2 3">
    <name type="scientific">Candidatus Scatosoma pullistercoris</name>
    <dbReference type="NCBI Taxonomy" id="2840934"/>
    <lineage>
        <taxon>Bacteria</taxon>
        <taxon>Bacillati</taxon>
        <taxon>Bacillota</taxon>
        <taxon>Clostridia</taxon>
        <taxon>Candidatus Scatosoma</taxon>
    </lineage>
</organism>
<feature type="transmembrane region" description="Helical" evidence="1">
    <location>
        <begin position="94"/>
        <end position="119"/>
    </location>
</feature>
<feature type="transmembrane region" description="Helical" evidence="1">
    <location>
        <begin position="12"/>
        <end position="39"/>
    </location>
</feature>
<proteinExistence type="predicted"/>
<evidence type="ECO:0000313" key="2">
    <source>
        <dbReference type="EMBL" id="HIU58888.1"/>
    </source>
</evidence>
<reference evidence="2" key="2">
    <citation type="journal article" date="2021" name="PeerJ">
        <title>Extensive microbial diversity within the chicken gut microbiome revealed by metagenomics and culture.</title>
        <authorList>
            <person name="Gilroy R."/>
            <person name="Ravi A."/>
            <person name="Getino M."/>
            <person name="Pursley I."/>
            <person name="Horton D.L."/>
            <person name="Alikhan N.F."/>
            <person name="Baker D."/>
            <person name="Gharbi K."/>
            <person name="Hall N."/>
            <person name="Watson M."/>
            <person name="Adriaenssens E.M."/>
            <person name="Foster-Nyarko E."/>
            <person name="Jarju S."/>
            <person name="Secka A."/>
            <person name="Antonio M."/>
            <person name="Oren A."/>
            <person name="Chaudhuri R.R."/>
            <person name="La Ragione R."/>
            <person name="Hildebrand F."/>
            <person name="Pallen M.J."/>
        </authorList>
    </citation>
    <scope>NUCLEOTIDE SEQUENCE</scope>
    <source>
        <strain evidence="2">11687</strain>
    </source>
</reference>
<sequence length="125" mass="14113">MKQTNKSAERNVAGTILKILSFVIALAYFVLLIAGKWIFKSGDPFYVGINIFDKSDDANIWLRSFSYVIFLLALSYVLRLFLRQAVRRVTRAKALVDLICSFIKYLAVIALIFAILSVWGVNTTA</sequence>
<keyword evidence="1" id="KW-0472">Membrane</keyword>
<reference evidence="2" key="1">
    <citation type="submission" date="2020-10" db="EMBL/GenBank/DDBJ databases">
        <authorList>
            <person name="Gilroy R."/>
        </authorList>
    </citation>
    <scope>NUCLEOTIDE SEQUENCE</scope>
    <source>
        <strain evidence="2">11687</strain>
    </source>
</reference>
<evidence type="ECO:0000313" key="3">
    <source>
        <dbReference type="Proteomes" id="UP000824081"/>
    </source>
</evidence>
<dbReference type="SUPFAM" id="SSF82861">
    <property type="entry name" value="Mechanosensitive channel protein MscS (YggB), transmembrane region"/>
    <property type="match status" value="1"/>
</dbReference>
<feature type="non-terminal residue" evidence="2">
    <location>
        <position position="125"/>
    </location>
</feature>
<gene>
    <name evidence="2" type="ORF">IAC57_02180</name>
</gene>
<comment type="caution">
    <text evidence="2">The sequence shown here is derived from an EMBL/GenBank/DDBJ whole genome shotgun (WGS) entry which is preliminary data.</text>
</comment>
<protein>
    <submittedName>
        <fullName evidence="2">Uncharacterized protein</fullName>
    </submittedName>
</protein>
<dbReference type="AlphaFoldDB" id="A0A9D1ME91"/>
<name>A0A9D1ME91_9FIRM</name>
<keyword evidence="1" id="KW-0812">Transmembrane</keyword>
<evidence type="ECO:0000256" key="1">
    <source>
        <dbReference type="SAM" id="Phobius"/>
    </source>
</evidence>
<accession>A0A9D1ME91</accession>
<keyword evidence="1" id="KW-1133">Transmembrane helix</keyword>
<dbReference type="Proteomes" id="UP000824081">
    <property type="component" value="Unassembled WGS sequence"/>
</dbReference>